<reference evidence="4 5" key="1">
    <citation type="submission" date="2009-11" db="EMBL/GenBank/DDBJ databases">
        <authorList>
            <person name="Weinstock G."/>
            <person name="Sodergren E."/>
            <person name="Clifton S."/>
            <person name="Fulton L."/>
            <person name="Fulton B."/>
            <person name="Courtney L."/>
            <person name="Fronick C."/>
            <person name="Harrison M."/>
            <person name="Strong C."/>
            <person name="Farmer C."/>
            <person name="Delahaunty K."/>
            <person name="Markovic C."/>
            <person name="Hall O."/>
            <person name="Minx P."/>
            <person name="Tomlinson C."/>
            <person name="Mitreva M."/>
            <person name="Nelson J."/>
            <person name="Hou S."/>
            <person name="Wollam A."/>
            <person name="Pepin K.H."/>
            <person name="Johnson M."/>
            <person name="Bhonagiri V."/>
            <person name="Nash W.E."/>
            <person name="Warren W."/>
            <person name="Chinwalla A."/>
            <person name="Mardis E.R."/>
            <person name="Wilson R.K."/>
        </authorList>
    </citation>
    <scope>NUCLEOTIDE SEQUENCE [LARGE SCALE GENOMIC DNA]</scope>
    <source>
        <strain evidence="4 5">DSM 20093</strain>
    </source>
</reference>
<keyword evidence="2" id="KW-0472">Membrane</keyword>
<protein>
    <recommendedName>
        <fullName evidence="3">Thioredoxin-like fold domain-containing protein</fullName>
    </recommendedName>
</protein>
<comment type="caution">
    <text evidence="4">The sequence shown here is derived from an EMBL/GenBank/DDBJ whole genome shotgun (WGS) entry which is preliminary data.</text>
</comment>
<name>D1NWF6_9BIFI</name>
<proteinExistence type="predicted"/>
<accession>D1NWF6</accession>
<gene>
    <name evidence="4" type="ORF">BIFGAL_04206</name>
</gene>
<feature type="transmembrane region" description="Helical" evidence="2">
    <location>
        <begin position="54"/>
        <end position="75"/>
    </location>
</feature>
<feature type="region of interest" description="Disordered" evidence="1">
    <location>
        <begin position="1"/>
        <end position="48"/>
    </location>
</feature>
<dbReference type="InterPro" id="IPR036249">
    <property type="entry name" value="Thioredoxin-like_sf"/>
</dbReference>
<dbReference type="Pfam" id="PF13462">
    <property type="entry name" value="Thioredoxin_4"/>
    <property type="match status" value="1"/>
</dbReference>
<evidence type="ECO:0000259" key="3">
    <source>
        <dbReference type="Pfam" id="PF13462"/>
    </source>
</evidence>
<keyword evidence="2" id="KW-0812">Transmembrane</keyword>
<dbReference type="eggNOG" id="COG1651">
    <property type="taxonomic scope" value="Bacteria"/>
</dbReference>
<evidence type="ECO:0000313" key="5">
    <source>
        <dbReference type="Proteomes" id="UP000003656"/>
    </source>
</evidence>
<dbReference type="AlphaFoldDB" id="D1NWF6"/>
<evidence type="ECO:0000313" key="4">
    <source>
        <dbReference type="EMBL" id="EFA22442.1"/>
    </source>
</evidence>
<dbReference type="Gene3D" id="3.40.30.10">
    <property type="entry name" value="Glutaredoxin"/>
    <property type="match status" value="1"/>
</dbReference>
<dbReference type="SUPFAM" id="SSF52833">
    <property type="entry name" value="Thioredoxin-like"/>
    <property type="match status" value="1"/>
</dbReference>
<dbReference type="EMBL" id="ABXB03000004">
    <property type="protein sequence ID" value="EFA22442.1"/>
    <property type="molecule type" value="Genomic_DNA"/>
</dbReference>
<evidence type="ECO:0000256" key="2">
    <source>
        <dbReference type="SAM" id="Phobius"/>
    </source>
</evidence>
<dbReference type="Proteomes" id="UP000003656">
    <property type="component" value="Unassembled WGS sequence"/>
</dbReference>
<evidence type="ECO:0000256" key="1">
    <source>
        <dbReference type="SAM" id="MobiDB-lite"/>
    </source>
</evidence>
<dbReference type="InterPro" id="IPR012336">
    <property type="entry name" value="Thioredoxin-like_fold"/>
</dbReference>
<keyword evidence="2" id="KW-1133">Transmembrane helix</keyword>
<feature type="domain" description="Thioredoxin-like fold" evidence="3">
    <location>
        <begin position="130"/>
        <end position="298"/>
    </location>
</feature>
<sequence>MTGANTNEERTRGMAQNGKNTERRATRAERRAAEQAQRKAREEQAAKERKQQTIVGIVVAVVVIALLIVAGVAVYRNLHPADSQSSTSTASTKEEAYNALQNVSTKPKYADDQGGILMSKDGYGKKVADAPTIGIYMDFMCPGCGSLNRNLDQDLEKMMKAGQVNLDLHFMSFMDRFSTDEYSSRAANMALYVADHDDDPEHLLALMTNFYKSDFQPEEGSGYEPVSNKQLVEQVESAGIDHEIAEAAAQRGYDAWLSSVNTYTPMREELWNVSGSLKGSMTTPTVTINGHFWDMNTASASTASMTEAFLKAIGLPADKVGVAGVMPSIGANGAPLTGSDDTASSGDK</sequence>
<organism evidence="4 5">
    <name type="scientific">Bifidobacterium gallicum DSM 20093 = LMG 11596</name>
    <dbReference type="NCBI Taxonomy" id="561180"/>
    <lineage>
        <taxon>Bacteria</taxon>
        <taxon>Bacillati</taxon>
        <taxon>Actinomycetota</taxon>
        <taxon>Actinomycetes</taxon>
        <taxon>Bifidobacteriales</taxon>
        <taxon>Bifidobacteriaceae</taxon>
        <taxon>Bifidobacterium</taxon>
    </lineage>
</organism>
<feature type="compositionally biased region" description="Basic and acidic residues" evidence="1">
    <location>
        <begin position="20"/>
        <end position="48"/>
    </location>
</feature>
<dbReference type="STRING" id="561180.BIFGAL_04206"/>